<feature type="region of interest" description="Disordered" evidence="1">
    <location>
        <begin position="76"/>
        <end position="98"/>
    </location>
</feature>
<protein>
    <submittedName>
        <fullName evidence="2">Uncharacterized protein</fullName>
    </submittedName>
</protein>
<evidence type="ECO:0000256" key="1">
    <source>
        <dbReference type="SAM" id="MobiDB-lite"/>
    </source>
</evidence>
<keyword evidence="3" id="KW-1185">Reference proteome</keyword>
<reference evidence="2 3" key="1">
    <citation type="submission" date="2024-01" db="EMBL/GenBank/DDBJ databases">
        <authorList>
            <person name="Waweru B."/>
        </authorList>
    </citation>
    <scope>NUCLEOTIDE SEQUENCE [LARGE SCALE GENOMIC DNA]</scope>
</reference>
<sequence length="98" mass="10701">MALVGSGFMPKTTLYLPLPSSNSYHQKALTIRCAARKGRGLSKGDGPKINSVLRITRSIEVSVRDQENIAPFGFKTVEENEDSKKDDTSALETEATDN</sequence>
<dbReference type="AlphaFoldDB" id="A0AAV1SLN3"/>
<comment type="caution">
    <text evidence="2">The sequence shown here is derived from an EMBL/GenBank/DDBJ whole genome shotgun (WGS) entry which is preliminary data.</text>
</comment>
<gene>
    <name evidence="2" type="ORF">DCAF_LOCUS24042</name>
</gene>
<proteinExistence type="predicted"/>
<dbReference type="EMBL" id="CAWUPB010001189">
    <property type="protein sequence ID" value="CAK7351877.1"/>
    <property type="molecule type" value="Genomic_DNA"/>
</dbReference>
<evidence type="ECO:0000313" key="3">
    <source>
        <dbReference type="Proteomes" id="UP001314170"/>
    </source>
</evidence>
<accession>A0AAV1SLN3</accession>
<organism evidence="2 3">
    <name type="scientific">Dovyalis caffra</name>
    <dbReference type="NCBI Taxonomy" id="77055"/>
    <lineage>
        <taxon>Eukaryota</taxon>
        <taxon>Viridiplantae</taxon>
        <taxon>Streptophyta</taxon>
        <taxon>Embryophyta</taxon>
        <taxon>Tracheophyta</taxon>
        <taxon>Spermatophyta</taxon>
        <taxon>Magnoliopsida</taxon>
        <taxon>eudicotyledons</taxon>
        <taxon>Gunneridae</taxon>
        <taxon>Pentapetalae</taxon>
        <taxon>rosids</taxon>
        <taxon>fabids</taxon>
        <taxon>Malpighiales</taxon>
        <taxon>Salicaceae</taxon>
        <taxon>Flacourtieae</taxon>
        <taxon>Dovyalis</taxon>
    </lineage>
</organism>
<name>A0AAV1SLN3_9ROSI</name>
<dbReference type="Proteomes" id="UP001314170">
    <property type="component" value="Unassembled WGS sequence"/>
</dbReference>
<evidence type="ECO:0000313" key="2">
    <source>
        <dbReference type="EMBL" id="CAK7351877.1"/>
    </source>
</evidence>
<feature type="compositionally biased region" description="Basic and acidic residues" evidence="1">
    <location>
        <begin position="76"/>
        <end position="88"/>
    </location>
</feature>